<keyword evidence="2" id="KW-1185">Reference proteome</keyword>
<dbReference type="Proteomes" id="UP001629367">
    <property type="component" value="Unassembled WGS sequence"/>
</dbReference>
<sequence>MSDRAFPVSPVHQNLSAGPLSIAMRATTMRAPDEMMTNEKPQADERLALERVVSAAREVHAASIALESHFAAKDSARPSTLQFARFAAAMQELREAREAFDKLVSDSERSPR</sequence>
<organism evidence="1 2">
    <name type="scientific">Paraburkholderia dilworthii</name>
    <dbReference type="NCBI Taxonomy" id="948106"/>
    <lineage>
        <taxon>Bacteria</taxon>
        <taxon>Pseudomonadati</taxon>
        <taxon>Pseudomonadota</taxon>
        <taxon>Betaproteobacteria</taxon>
        <taxon>Burkholderiales</taxon>
        <taxon>Burkholderiaceae</taxon>
        <taxon>Paraburkholderia</taxon>
    </lineage>
</organism>
<gene>
    <name evidence="1" type="ORF">PQQ68_29595</name>
</gene>
<name>A0ABW9DIB2_9BURK</name>
<evidence type="ECO:0000313" key="2">
    <source>
        <dbReference type="Proteomes" id="UP001629367"/>
    </source>
</evidence>
<protein>
    <submittedName>
        <fullName evidence="1">Uncharacterized protein</fullName>
    </submittedName>
</protein>
<dbReference type="RefSeq" id="WP_408217737.1">
    <property type="nucleotide sequence ID" value="NZ_JAQQBZ010000029.1"/>
</dbReference>
<proteinExistence type="predicted"/>
<dbReference type="EMBL" id="JAQQBZ010000029">
    <property type="protein sequence ID" value="MFM0597193.1"/>
    <property type="molecule type" value="Genomic_DNA"/>
</dbReference>
<reference evidence="1 2" key="1">
    <citation type="journal article" date="2024" name="Chem. Sci.">
        <title>Discovery of megapolipeptins by genome mining of a Burkholderiales bacteria collection.</title>
        <authorList>
            <person name="Paulo B.S."/>
            <person name="Recchia M.J.J."/>
            <person name="Lee S."/>
            <person name="Fergusson C.H."/>
            <person name="Romanowski S.B."/>
            <person name="Hernandez A."/>
            <person name="Krull N."/>
            <person name="Liu D.Y."/>
            <person name="Cavanagh H."/>
            <person name="Bos A."/>
            <person name="Gray C.A."/>
            <person name="Murphy B.T."/>
            <person name="Linington R.G."/>
            <person name="Eustaquio A.S."/>
        </authorList>
    </citation>
    <scope>NUCLEOTIDE SEQUENCE [LARGE SCALE GENOMIC DNA]</scope>
    <source>
        <strain evidence="1 2">RL17-335-BIF-A</strain>
    </source>
</reference>
<accession>A0ABW9DIB2</accession>
<comment type="caution">
    <text evidence="1">The sequence shown here is derived from an EMBL/GenBank/DDBJ whole genome shotgun (WGS) entry which is preliminary data.</text>
</comment>
<evidence type="ECO:0000313" key="1">
    <source>
        <dbReference type="EMBL" id="MFM0597193.1"/>
    </source>
</evidence>